<name>A0A3M0T1N6_9CLOT</name>
<dbReference type="Pfam" id="PF07690">
    <property type="entry name" value="MFS_1"/>
    <property type="match status" value="1"/>
</dbReference>
<feature type="transmembrane region" description="Helical" evidence="6">
    <location>
        <begin position="402"/>
        <end position="421"/>
    </location>
</feature>
<evidence type="ECO:0000259" key="7">
    <source>
        <dbReference type="PROSITE" id="PS50850"/>
    </source>
</evidence>
<dbReference type="SUPFAM" id="SSF103473">
    <property type="entry name" value="MFS general substrate transporter"/>
    <property type="match status" value="1"/>
</dbReference>
<feature type="transmembrane region" description="Helical" evidence="6">
    <location>
        <begin position="75"/>
        <end position="95"/>
    </location>
</feature>
<evidence type="ECO:0000256" key="2">
    <source>
        <dbReference type="ARBA" id="ARBA00022448"/>
    </source>
</evidence>
<feature type="transmembrane region" description="Helical" evidence="6">
    <location>
        <begin position="174"/>
        <end position="194"/>
    </location>
</feature>
<comment type="subcellular location">
    <subcellularLocation>
        <location evidence="1">Cell membrane</location>
        <topology evidence="1">Multi-pass membrane protein</topology>
    </subcellularLocation>
</comment>
<accession>A0A3M0T1N6</accession>
<dbReference type="PROSITE" id="PS50850">
    <property type="entry name" value="MFS"/>
    <property type="match status" value="1"/>
</dbReference>
<dbReference type="InterPro" id="IPR011701">
    <property type="entry name" value="MFS"/>
</dbReference>
<dbReference type="PANTHER" id="PTHR11662">
    <property type="entry name" value="SOLUTE CARRIER FAMILY 17"/>
    <property type="match status" value="1"/>
</dbReference>
<evidence type="ECO:0000313" key="9">
    <source>
        <dbReference type="Proteomes" id="UP000277999"/>
    </source>
</evidence>
<dbReference type="EMBL" id="RFAQ01000004">
    <property type="protein sequence ID" value="RMD04145.1"/>
    <property type="molecule type" value="Genomic_DNA"/>
</dbReference>
<feature type="transmembrane region" description="Helical" evidence="6">
    <location>
        <begin position="240"/>
        <end position="261"/>
    </location>
</feature>
<dbReference type="PANTHER" id="PTHR11662:SF399">
    <property type="entry name" value="FI19708P1-RELATED"/>
    <property type="match status" value="1"/>
</dbReference>
<feature type="transmembrane region" description="Helical" evidence="6">
    <location>
        <begin position="7"/>
        <end position="23"/>
    </location>
</feature>
<keyword evidence="5 6" id="KW-0472">Membrane</keyword>
<proteinExistence type="predicted"/>
<feature type="transmembrane region" description="Helical" evidence="6">
    <location>
        <begin position="276"/>
        <end position="298"/>
    </location>
</feature>
<feature type="transmembrane region" description="Helical" evidence="6">
    <location>
        <begin position="370"/>
        <end position="390"/>
    </location>
</feature>
<keyword evidence="2" id="KW-0813">Transport</keyword>
<dbReference type="InterPro" id="IPR020846">
    <property type="entry name" value="MFS_dom"/>
</dbReference>
<keyword evidence="4 6" id="KW-1133">Transmembrane helix</keyword>
<dbReference type="GO" id="GO:0022857">
    <property type="term" value="F:transmembrane transporter activity"/>
    <property type="evidence" value="ECO:0007669"/>
    <property type="project" value="InterPro"/>
</dbReference>
<sequence length="439" mass="48485">MKKGRYRYFIIFMVLAIMTINYIDRGALSYGQADIIKEYGLNAQSWGAVMGYFGYGYAVGGLFGGFLADKKGPKFTWIVFGSIWSVFEMLTAFAGDIGITVFGGSALAGFFVVRVLFGLAEGPSFVSMSRTMANWVAPKERTFCSSLTLIGTPLGSVITAPIAVTIISLTNWKVMLVTMGLLGLVWASIFSRVFTSLPEDNPRISKEELAEIRYNTDLKTKDNVSQDKIHWFDFFKNPSLICNTVGFFACSYIIFLLLTWTPKYLQDVYHFKLTSLWYLGMIPWIGPIFTTVLGGKISDYIRMRTGNLRFARNSVSVISLLLSSICFLLIPKMGSAMQVLLLMALGNSAALAANSIYWSNLIDIEPSKTGTFSGIMHFLGQTSAFIAPTLTGTLVKNYGYSAAFIIAGIICAVGMVCMFFVKFKNVEIDNGQVEKNFSA</sequence>
<protein>
    <submittedName>
        <fullName evidence="8">MFS transporter</fullName>
    </submittedName>
</protein>
<dbReference type="GO" id="GO:0005886">
    <property type="term" value="C:plasma membrane"/>
    <property type="evidence" value="ECO:0007669"/>
    <property type="project" value="UniProtKB-SubCell"/>
</dbReference>
<dbReference type="RefSeq" id="WP_013240102.1">
    <property type="nucleotide sequence ID" value="NZ_CP110420.1"/>
</dbReference>
<evidence type="ECO:0000256" key="3">
    <source>
        <dbReference type="ARBA" id="ARBA00022692"/>
    </source>
</evidence>
<dbReference type="AlphaFoldDB" id="A0A3M0T1N6"/>
<keyword evidence="3 6" id="KW-0812">Transmembrane</keyword>
<evidence type="ECO:0000256" key="4">
    <source>
        <dbReference type="ARBA" id="ARBA00022989"/>
    </source>
</evidence>
<feature type="transmembrane region" description="Helical" evidence="6">
    <location>
        <begin position="336"/>
        <end position="358"/>
    </location>
</feature>
<comment type="caution">
    <text evidence="8">The sequence shown here is derived from an EMBL/GenBank/DDBJ whole genome shotgun (WGS) entry which is preliminary data.</text>
</comment>
<gene>
    <name evidence="8" type="ORF">D9O40_02620</name>
</gene>
<feature type="transmembrane region" description="Helical" evidence="6">
    <location>
        <begin position="310"/>
        <end position="330"/>
    </location>
</feature>
<dbReference type="InterPro" id="IPR036259">
    <property type="entry name" value="MFS_trans_sf"/>
</dbReference>
<dbReference type="Proteomes" id="UP000277999">
    <property type="component" value="Unassembled WGS sequence"/>
</dbReference>
<evidence type="ECO:0000256" key="1">
    <source>
        <dbReference type="ARBA" id="ARBA00004651"/>
    </source>
</evidence>
<dbReference type="InterPro" id="IPR050382">
    <property type="entry name" value="MFS_Na/Anion_cotransporter"/>
</dbReference>
<organism evidence="8 9">
    <name type="scientific">Clostridium autoethanogenum</name>
    <dbReference type="NCBI Taxonomy" id="84023"/>
    <lineage>
        <taxon>Bacteria</taxon>
        <taxon>Bacillati</taxon>
        <taxon>Bacillota</taxon>
        <taxon>Clostridia</taxon>
        <taxon>Eubacteriales</taxon>
        <taxon>Clostridiaceae</taxon>
        <taxon>Clostridium</taxon>
    </lineage>
</organism>
<evidence type="ECO:0000313" key="8">
    <source>
        <dbReference type="EMBL" id="RMD04145.1"/>
    </source>
</evidence>
<dbReference type="Gene3D" id="1.20.1250.20">
    <property type="entry name" value="MFS general substrate transporter like domains"/>
    <property type="match status" value="2"/>
</dbReference>
<dbReference type="CDD" id="cd17319">
    <property type="entry name" value="MFS_ExuT_GudP_like"/>
    <property type="match status" value="1"/>
</dbReference>
<evidence type="ECO:0000256" key="6">
    <source>
        <dbReference type="SAM" id="Phobius"/>
    </source>
</evidence>
<feature type="transmembrane region" description="Helical" evidence="6">
    <location>
        <begin position="101"/>
        <end position="122"/>
    </location>
</feature>
<reference evidence="8 9" key="1">
    <citation type="submission" date="2018-10" db="EMBL/GenBank/DDBJ databases">
        <title>Genome-centric metagenomics revealed C2 chemical producing, CO utilizing Clostridium with novel acetogenic gene cluster.</title>
        <authorList>
            <person name="Kang H."/>
            <person name="Park B."/>
            <person name="Choi I.G."/>
            <person name="Chang I.S."/>
        </authorList>
    </citation>
    <scope>NUCLEOTIDE SEQUENCE [LARGE SCALE GENOMIC DNA]</scope>
    <source>
        <strain evidence="8 9">H21-9</strain>
    </source>
</reference>
<feature type="transmembrane region" description="Helical" evidence="6">
    <location>
        <begin position="143"/>
        <end position="168"/>
    </location>
</feature>
<evidence type="ECO:0000256" key="5">
    <source>
        <dbReference type="ARBA" id="ARBA00023136"/>
    </source>
</evidence>
<feature type="transmembrane region" description="Helical" evidence="6">
    <location>
        <begin position="43"/>
        <end position="68"/>
    </location>
</feature>
<feature type="domain" description="Major facilitator superfamily (MFS) profile" evidence="7">
    <location>
        <begin position="10"/>
        <end position="426"/>
    </location>
</feature>